<sequence length="123" mass="14761">MELNQNQIKELIEDWDWVINYSFHGDKGLPNLLNTDINDVWIASRDKIHDLGLDNLPEVIKLDKQALKLVFKYGGMAYRVKPEEAKDQKRWWWHLDEIAEKKYPENLLPDHLRNIYIKFKQNS</sequence>
<accession>A0A3M0BKN7</accession>
<proteinExistence type="predicted"/>
<dbReference type="AlphaFoldDB" id="A0A3M0BKN7"/>
<dbReference type="RefSeq" id="WP_121922789.1">
    <property type="nucleotide sequence ID" value="NZ_REFO01000011.1"/>
</dbReference>
<organism evidence="1 2">
    <name type="scientific">Hydrogenothermus marinus</name>
    <dbReference type="NCBI Taxonomy" id="133270"/>
    <lineage>
        <taxon>Bacteria</taxon>
        <taxon>Pseudomonadati</taxon>
        <taxon>Aquificota</taxon>
        <taxon>Aquificia</taxon>
        <taxon>Aquificales</taxon>
        <taxon>Hydrogenothermaceae</taxon>
        <taxon>Hydrogenothermus</taxon>
    </lineage>
</organism>
<reference evidence="1 2" key="1">
    <citation type="submission" date="2018-10" db="EMBL/GenBank/DDBJ databases">
        <title>Genomic Encyclopedia of Archaeal and Bacterial Type Strains, Phase II (KMG-II): from individual species to whole genera.</title>
        <authorList>
            <person name="Goeker M."/>
        </authorList>
    </citation>
    <scope>NUCLEOTIDE SEQUENCE [LARGE SCALE GENOMIC DNA]</scope>
    <source>
        <strain evidence="1 2">VM1</strain>
    </source>
</reference>
<dbReference type="EMBL" id="REFO01000011">
    <property type="protein sequence ID" value="RMA96994.1"/>
    <property type="molecule type" value="Genomic_DNA"/>
</dbReference>
<evidence type="ECO:0000313" key="1">
    <source>
        <dbReference type="EMBL" id="RMA96994.1"/>
    </source>
</evidence>
<dbReference type="OrthoDB" id="14397at2"/>
<gene>
    <name evidence="1" type="ORF">CLV39_0646</name>
</gene>
<protein>
    <submittedName>
        <fullName evidence="1">Uncharacterized protein</fullName>
    </submittedName>
</protein>
<comment type="caution">
    <text evidence="1">The sequence shown here is derived from an EMBL/GenBank/DDBJ whole genome shotgun (WGS) entry which is preliminary data.</text>
</comment>
<keyword evidence="2" id="KW-1185">Reference proteome</keyword>
<name>A0A3M0BKN7_9AQUI</name>
<dbReference type="Proteomes" id="UP000280842">
    <property type="component" value="Unassembled WGS sequence"/>
</dbReference>
<evidence type="ECO:0000313" key="2">
    <source>
        <dbReference type="Proteomes" id="UP000280842"/>
    </source>
</evidence>